<gene>
    <name evidence="8" type="primary">flgF</name>
    <name evidence="8" type="ORF">H8E41_08430</name>
</gene>
<dbReference type="GO" id="GO:0071978">
    <property type="term" value="P:bacterial-type flagellum-dependent swarming motility"/>
    <property type="evidence" value="ECO:0007669"/>
    <property type="project" value="TreeGrafter"/>
</dbReference>
<reference evidence="8 9" key="1">
    <citation type="submission" date="2020-08" db="EMBL/GenBank/DDBJ databases">
        <title>Bridging the membrane lipid divide: bacteria of the FCB group superphylum have the potential to synthesize archaeal ether lipids.</title>
        <authorList>
            <person name="Villanueva L."/>
            <person name="Von Meijenfeldt F.A.B."/>
            <person name="Westbye A.B."/>
            <person name="Yadav S."/>
            <person name="Hopmans E.C."/>
            <person name="Dutilh B.E."/>
            <person name="Sinninghe Damste J.S."/>
        </authorList>
    </citation>
    <scope>NUCLEOTIDE SEQUENCE [LARGE SCALE GENOMIC DNA]</scope>
    <source>
        <strain evidence="8">NIOZ-UU47</strain>
    </source>
</reference>
<dbReference type="NCBIfam" id="TIGR03506">
    <property type="entry name" value="FlgEFG_subfam"/>
    <property type="match status" value="1"/>
</dbReference>
<feature type="domain" description="Flagellar basal-body/hook protein C-terminal" evidence="6">
    <location>
        <begin position="191"/>
        <end position="235"/>
    </location>
</feature>
<keyword evidence="8" id="KW-0966">Cell projection</keyword>
<feature type="domain" description="Flagellar hook protein FlgE/F/G-like D1" evidence="7">
    <location>
        <begin position="84"/>
        <end position="145"/>
    </location>
</feature>
<organism evidence="8 9">
    <name type="scientific">Candidatus Desulfobia pelagia</name>
    <dbReference type="NCBI Taxonomy" id="2841692"/>
    <lineage>
        <taxon>Bacteria</taxon>
        <taxon>Pseudomonadati</taxon>
        <taxon>Thermodesulfobacteriota</taxon>
        <taxon>Desulfobulbia</taxon>
        <taxon>Desulfobulbales</taxon>
        <taxon>Desulfobulbaceae</taxon>
        <taxon>Candidatus Desulfobia</taxon>
    </lineage>
</organism>
<evidence type="ECO:0000256" key="1">
    <source>
        <dbReference type="ARBA" id="ARBA00004117"/>
    </source>
</evidence>
<dbReference type="GO" id="GO:0030694">
    <property type="term" value="C:bacterial-type flagellum basal body, rod"/>
    <property type="evidence" value="ECO:0007669"/>
    <property type="project" value="InterPro"/>
</dbReference>
<evidence type="ECO:0000259" key="6">
    <source>
        <dbReference type="Pfam" id="PF06429"/>
    </source>
</evidence>
<dbReference type="Pfam" id="PF22692">
    <property type="entry name" value="LlgE_F_G_D1"/>
    <property type="match status" value="1"/>
</dbReference>
<evidence type="ECO:0000256" key="2">
    <source>
        <dbReference type="ARBA" id="ARBA00009677"/>
    </source>
</evidence>
<dbReference type="InterPro" id="IPR010930">
    <property type="entry name" value="Flg_bb/hook_C_dom"/>
</dbReference>
<evidence type="ECO:0000313" key="9">
    <source>
        <dbReference type="Proteomes" id="UP000614424"/>
    </source>
</evidence>
<keyword evidence="8" id="KW-0969">Cilium</keyword>
<protein>
    <submittedName>
        <fullName evidence="8">Flagellar basal-body rod protein FlgF</fullName>
    </submittedName>
</protein>
<keyword evidence="8" id="KW-0282">Flagellum</keyword>
<accession>A0A8J6NEC8</accession>
<dbReference type="AlphaFoldDB" id="A0A8J6NEC8"/>
<dbReference type="InterPro" id="IPR053967">
    <property type="entry name" value="LlgE_F_G-like_D1"/>
</dbReference>
<dbReference type="Pfam" id="PF00460">
    <property type="entry name" value="Flg_bb_rod"/>
    <property type="match status" value="1"/>
</dbReference>
<dbReference type="EMBL" id="JACNJZ010000115">
    <property type="protein sequence ID" value="MBC8317920.1"/>
    <property type="molecule type" value="Genomic_DNA"/>
</dbReference>
<dbReference type="InterPro" id="IPR020013">
    <property type="entry name" value="Flagellar_FlgE/F/G"/>
</dbReference>
<comment type="similarity">
    <text evidence="2 4">Belongs to the flagella basal body rod proteins family.</text>
</comment>
<dbReference type="Pfam" id="PF06429">
    <property type="entry name" value="Flg_bbr_C"/>
    <property type="match status" value="1"/>
</dbReference>
<comment type="subcellular location">
    <subcellularLocation>
        <location evidence="1 4">Bacterial flagellum basal body</location>
    </subcellularLocation>
</comment>
<evidence type="ECO:0000313" key="8">
    <source>
        <dbReference type="EMBL" id="MBC8317920.1"/>
    </source>
</evidence>
<evidence type="ECO:0000259" key="7">
    <source>
        <dbReference type="Pfam" id="PF22692"/>
    </source>
</evidence>
<dbReference type="NCBIfam" id="TIGR02490">
    <property type="entry name" value="flgF"/>
    <property type="match status" value="1"/>
</dbReference>
<comment type="caution">
    <text evidence="8">The sequence shown here is derived from an EMBL/GenBank/DDBJ whole genome shotgun (WGS) entry which is preliminary data.</text>
</comment>
<dbReference type="InterPro" id="IPR012836">
    <property type="entry name" value="FlgF"/>
</dbReference>
<name>A0A8J6NEC8_9BACT</name>
<dbReference type="Proteomes" id="UP000614424">
    <property type="component" value="Unassembled WGS sequence"/>
</dbReference>
<dbReference type="SUPFAM" id="SSF117143">
    <property type="entry name" value="Flagellar hook protein flgE"/>
    <property type="match status" value="1"/>
</dbReference>
<evidence type="ECO:0000256" key="3">
    <source>
        <dbReference type="ARBA" id="ARBA00023143"/>
    </source>
</evidence>
<dbReference type="PANTHER" id="PTHR30435">
    <property type="entry name" value="FLAGELLAR PROTEIN"/>
    <property type="match status" value="1"/>
</dbReference>
<proteinExistence type="inferred from homology"/>
<sequence length="241" mass="26396">MFISNKLGLLESTETMLAQTQRLNQVTNNLANIDTSGYKREDITFWEMLYTANDNRQRVGKALKLVTNQDQGSAEVTGNPLDFMISGDGFFRIQTPDGIRYSRAGRFTTNSQGQMVTPQGHLVLGEGGPIVINGDDISVSQDGTFLVDNQTVGRLAIAAFADGDSLEKDGTNLFRLSDTGQEIAAANFQIQQGSLEGSNVNTVSEMANMLKLHRAYETQQKVIRTFDEMDSKAINSVGKLT</sequence>
<evidence type="ECO:0000259" key="5">
    <source>
        <dbReference type="Pfam" id="PF00460"/>
    </source>
</evidence>
<feature type="domain" description="Flagellar basal body rod protein N-terminal" evidence="5">
    <location>
        <begin position="13"/>
        <end position="39"/>
    </location>
</feature>
<dbReference type="PANTHER" id="PTHR30435:SF19">
    <property type="entry name" value="FLAGELLAR BASAL-BODY ROD PROTEIN FLGG"/>
    <property type="match status" value="1"/>
</dbReference>
<dbReference type="InterPro" id="IPR001444">
    <property type="entry name" value="Flag_bb_rod_N"/>
</dbReference>
<evidence type="ECO:0000256" key="4">
    <source>
        <dbReference type="RuleBase" id="RU362116"/>
    </source>
</evidence>
<dbReference type="InterPro" id="IPR037925">
    <property type="entry name" value="FlgE/F/G-like"/>
</dbReference>
<keyword evidence="3 4" id="KW-0975">Bacterial flagellum</keyword>